<reference evidence="1" key="2">
    <citation type="submission" date="2020-11" db="EMBL/GenBank/DDBJ databases">
        <authorList>
            <person name="McCartney M.A."/>
            <person name="Auch B."/>
            <person name="Kono T."/>
            <person name="Mallez S."/>
            <person name="Becker A."/>
            <person name="Gohl D.M."/>
            <person name="Silverstein K.A.T."/>
            <person name="Koren S."/>
            <person name="Bechman K.B."/>
            <person name="Herman A."/>
            <person name="Abrahante J.E."/>
            <person name="Garbe J."/>
        </authorList>
    </citation>
    <scope>NUCLEOTIDE SEQUENCE</scope>
    <source>
        <strain evidence="1">Duluth1</strain>
        <tissue evidence="1">Whole animal</tissue>
    </source>
</reference>
<name>A0A9D4IYN8_DREPO</name>
<sequence length="77" mass="8422">MSYNVSPSLTIAGRALVHHGMIHINYLTRSQYFPVPPRLKPVNILAEPGQPRIGYGSSRLSPGRATVVAGYAPVEHR</sequence>
<comment type="caution">
    <text evidence="1">The sequence shown here is derived from an EMBL/GenBank/DDBJ whole genome shotgun (WGS) entry which is preliminary data.</text>
</comment>
<evidence type="ECO:0000313" key="1">
    <source>
        <dbReference type="EMBL" id="KAH3793221.1"/>
    </source>
</evidence>
<reference evidence="1" key="1">
    <citation type="journal article" date="2019" name="bioRxiv">
        <title>The Genome of the Zebra Mussel, Dreissena polymorpha: A Resource for Invasive Species Research.</title>
        <authorList>
            <person name="McCartney M.A."/>
            <person name="Auch B."/>
            <person name="Kono T."/>
            <person name="Mallez S."/>
            <person name="Zhang Y."/>
            <person name="Obille A."/>
            <person name="Becker A."/>
            <person name="Abrahante J.E."/>
            <person name="Garbe J."/>
            <person name="Badalamenti J.P."/>
            <person name="Herman A."/>
            <person name="Mangelson H."/>
            <person name="Liachko I."/>
            <person name="Sullivan S."/>
            <person name="Sone E.D."/>
            <person name="Koren S."/>
            <person name="Silverstein K.A.T."/>
            <person name="Beckman K.B."/>
            <person name="Gohl D.M."/>
        </authorList>
    </citation>
    <scope>NUCLEOTIDE SEQUENCE</scope>
    <source>
        <strain evidence="1">Duluth1</strain>
        <tissue evidence="1">Whole animal</tissue>
    </source>
</reference>
<evidence type="ECO:0000313" key="2">
    <source>
        <dbReference type="Proteomes" id="UP000828390"/>
    </source>
</evidence>
<keyword evidence="2" id="KW-1185">Reference proteome</keyword>
<organism evidence="1 2">
    <name type="scientific">Dreissena polymorpha</name>
    <name type="common">Zebra mussel</name>
    <name type="synonym">Mytilus polymorpha</name>
    <dbReference type="NCBI Taxonomy" id="45954"/>
    <lineage>
        <taxon>Eukaryota</taxon>
        <taxon>Metazoa</taxon>
        <taxon>Spiralia</taxon>
        <taxon>Lophotrochozoa</taxon>
        <taxon>Mollusca</taxon>
        <taxon>Bivalvia</taxon>
        <taxon>Autobranchia</taxon>
        <taxon>Heteroconchia</taxon>
        <taxon>Euheterodonta</taxon>
        <taxon>Imparidentia</taxon>
        <taxon>Neoheterodontei</taxon>
        <taxon>Myida</taxon>
        <taxon>Dreissenoidea</taxon>
        <taxon>Dreissenidae</taxon>
        <taxon>Dreissena</taxon>
    </lineage>
</organism>
<dbReference type="EMBL" id="JAIWYP010000007">
    <property type="protein sequence ID" value="KAH3793221.1"/>
    <property type="molecule type" value="Genomic_DNA"/>
</dbReference>
<gene>
    <name evidence="1" type="ORF">DPMN_146727</name>
</gene>
<dbReference type="Proteomes" id="UP000828390">
    <property type="component" value="Unassembled WGS sequence"/>
</dbReference>
<accession>A0A9D4IYN8</accession>
<dbReference type="AlphaFoldDB" id="A0A9D4IYN8"/>
<proteinExistence type="predicted"/>
<protein>
    <submittedName>
        <fullName evidence="1">Uncharacterized protein</fullName>
    </submittedName>
</protein>